<evidence type="ECO:0000313" key="8">
    <source>
        <dbReference type="Proteomes" id="UP001205890"/>
    </source>
</evidence>
<comment type="function">
    <text evidence="5">Involved in the anomeric conversion of L-rhamnose.</text>
</comment>
<dbReference type="EMBL" id="JANCLU010000010">
    <property type="protein sequence ID" value="MCP8939280.1"/>
    <property type="molecule type" value="Genomic_DNA"/>
</dbReference>
<dbReference type="RefSeq" id="WP_254742452.1">
    <property type="nucleotide sequence ID" value="NZ_JANCLU010000010.1"/>
</dbReference>
<keyword evidence="3 5" id="KW-0119">Carbohydrate metabolism</keyword>
<feature type="active site" description="Proton donor" evidence="5">
    <location>
        <position position="22"/>
    </location>
</feature>
<feature type="binding site" evidence="5">
    <location>
        <begin position="76"/>
        <end position="77"/>
    </location>
    <ligand>
        <name>substrate</name>
    </ligand>
</feature>
<dbReference type="InterPro" id="IPR011008">
    <property type="entry name" value="Dimeric_a/b-barrel"/>
</dbReference>
<dbReference type="Pfam" id="PF05336">
    <property type="entry name" value="rhaM"/>
    <property type="match status" value="1"/>
</dbReference>
<dbReference type="HAMAP" id="MF_01663">
    <property type="entry name" value="L_rham_rotase"/>
    <property type="match status" value="1"/>
</dbReference>
<dbReference type="PANTHER" id="PTHR34389:SF2">
    <property type="entry name" value="L-RHAMNOSE MUTAROTASE"/>
    <property type="match status" value="1"/>
</dbReference>
<keyword evidence="4 5" id="KW-0684">Rhamnose metabolism</keyword>
<comment type="catalytic activity">
    <reaction evidence="5">
        <text>alpha-L-rhamnose = beta-L-rhamnose</text>
        <dbReference type="Rhea" id="RHEA:25584"/>
        <dbReference type="ChEBI" id="CHEBI:27586"/>
        <dbReference type="ChEBI" id="CHEBI:27907"/>
        <dbReference type="EC" id="5.1.3.32"/>
    </reaction>
</comment>
<gene>
    <name evidence="5 7" type="primary">rhaM</name>
    <name evidence="7" type="ORF">NK718_12195</name>
</gene>
<comment type="subcellular location">
    <subcellularLocation>
        <location evidence="5">Cytoplasm</location>
    </subcellularLocation>
</comment>
<reference evidence="7 8" key="1">
    <citation type="submission" date="2022-07" db="EMBL/GenBank/DDBJ databases">
        <authorList>
            <person name="Li W.-J."/>
            <person name="Deng Q.-Q."/>
        </authorList>
    </citation>
    <scope>NUCLEOTIDE SEQUENCE [LARGE SCALE GENOMIC DNA]</scope>
    <source>
        <strain evidence="7 8">SYSU M60028</strain>
    </source>
</reference>
<keyword evidence="1 5" id="KW-0963">Cytoplasm</keyword>
<evidence type="ECO:0000256" key="6">
    <source>
        <dbReference type="NCBIfam" id="TIGR02625"/>
    </source>
</evidence>
<sequence>MQRHAFKMFLNPGRSAEYRKRHDEIWPELAALLRDSGVSNYSIFLDEETGVLFGYLERTDDHRMADLPSHPVMRRWWDFMKDIMRSNPDGSPVAVPLVDMFHLP</sequence>
<evidence type="ECO:0000256" key="3">
    <source>
        <dbReference type="ARBA" id="ARBA00023277"/>
    </source>
</evidence>
<dbReference type="Gene3D" id="3.30.70.100">
    <property type="match status" value="1"/>
</dbReference>
<proteinExistence type="inferred from homology"/>
<evidence type="ECO:0000256" key="4">
    <source>
        <dbReference type="ARBA" id="ARBA00023308"/>
    </source>
</evidence>
<protein>
    <recommendedName>
        <fullName evidence="5 6">L-rhamnose mutarotase</fullName>
        <ecNumber evidence="5 6">5.1.3.32</ecNumber>
    </recommendedName>
    <alternativeName>
        <fullName evidence="5">Rhamnose 1-epimerase</fullName>
    </alternativeName>
    <alternativeName>
        <fullName evidence="5">Type-3 mutarotase</fullName>
    </alternativeName>
</protein>
<dbReference type="NCBIfam" id="TIGR02625">
    <property type="entry name" value="YiiL_rotase"/>
    <property type="match status" value="1"/>
</dbReference>
<comment type="subunit">
    <text evidence="5">Homodimer.</text>
</comment>
<evidence type="ECO:0000256" key="1">
    <source>
        <dbReference type="ARBA" id="ARBA00022490"/>
    </source>
</evidence>
<evidence type="ECO:0000313" key="7">
    <source>
        <dbReference type="EMBL" id="MCP8939280.1"/>
    </source>
</evidence>
<dbReference type="SUPFAM" id="SSF54909">
    <property type="entry name" value="Dimeric alpha+beta barrel"/>
    <property type="match status" value="1"/>
</dbReference>
<organism evidence="7 8">
    <name type="scientific">Alsobacter ponti</name>
    <dbReference type="NCBI Taxonomy" id="2962936"/>
    <lineage>
        <taxon>Bacteria</taxon>
        <taxon>Pseudomonadati</taxon>
        <taxon>Pseudomonadota</taxon>
        <taxon>Alphaproteobacteria</taxon>
        <taxon>Hyphomicrobiales</taxon>
        <taxon>Alsobacteraceae</taxon>
        <taxon>Alsobacter</taxon>
    </lineage>
</organism>
<dbReference type="Proteomes" id="UP001205890">
    <property type="component" value="Unassembled WGS sequence"/>
</dbReference>
<dbReference type="InterPro" id="IPR008000">
    <property type="entry name" value="Rham/fucose_mutarotase"/>
</dbReference>
<feature type="binding site" evidence="5">
    <location>
        <position position="18"/>
    </location>
    <ligand>
        <name>substrate</name>
    </ligand>
</feature>
<dbReference type="EC" id="5.1.3.32" evidence="5 6"/>
<comment type="pathway">
    <text evidence="5">Carbohydrate metabolism; L-rhamnose metabolism.</text>
</comment>
<keyword evidence="8" id="KW-1185">Reference proteome</keyword>
<evidence type="ECO:0000256" key="5">
    <source>
        <dbReference type="HAMAP-Rule" id="MF_01663"/>
    </source>
</evidence>
<dbReference type="InterPro" id="IPR013448">
    <property type="entry name" value="L-rhamnose_mutarotase"/>
</dbReference>
<dbReference type="PANTHER" id="PTHR34389">
    <property type="entry name" value="L-RHAMNOSE MUTAROTASE"/>
    <property type="match status" value="1"/>
</dbReference>
<comment type="similarity">
    <text evidence="5">Belongs to the rhamnose mutarotase family.</text>
</comment>
<comment type="caution">
    <text evidence="7">The sequence shown here is derived from an EMBL/GenBank/DDBJ whole genome shotgun (WGS) entry which is preliminary data.</text>
</comment>
<dbReference type="GO" id="GO:0062192">
    <property type="term" value="F:L-rhamnose mutarotase activity"/>
    <property type="evidence" value="ECO:0007669"/>
    <property type="project" value="UniProtKB-EC"/>
</dbReference>
<evidence type="ECO:0000256" key="2">
    <source>
        <dbReference type="ARBA" id="ARBA00023235"/>
    </source>
</evidence>
<name>A0ABT1LCQ5_9HYPH</name>
<keyword evidence="2 5" id="KW-0413">Isomerase</keyword>
<feature type="binding site" evidence="5">
    <location>
        <position position="41"/>
    </location>
    <ligand>
        <name>substrate</name>
    </ligand>
</feature>
<accession>A0ABT1LCQ5</accession>